<protein>
    <recommendedName>
        <fullName evidence="2">Ribose-5-phosphate isomerase A</fullName>
        <ecNumber evidence="2">5.3.1.6</ecNumber>
    </recommendedName>
    <alternativeName>
        <fullName evidence="2">Phosphoriboisomerase A</fullName>
        <shortName evidence="2">PRI</shortName>
    </alternativeName>
</protein>
<feature type="binding site" evidence="2">
    <location>
        <position position="126"/>
    </location>
    <ligand>
        <name>substrate</name>
    </ligand>
</feature>
<name>A0ABX1GTZ9_9FLAO</name>
<organism evidence="3 4">
    <name type="scientific">Croceivirga thetidis</name>
    <dbReference type="NCBI Taxonomy" id="2721623"/>
    <lineage>
        <taxon>Bacteria</taxon>
        <taxon>Pseudomonadati</taxon>
        <taxon>Bacteroidota</taxon>
        <taxon>Flavobacteriia</taxon>
        <taxon>Flavobacteriales</taxon>
        <taxon>Flavobacteriaceae</taxon>
        <taxon>Croceivirga</taxon>
    </lineage>
</organism>
<dbReference type="PANTHER" id="PTHR11934:SF0">
    <property type="entry name" value="RIBOSE-5-PHOSPHATE ISOMERASE"/>
    <property type="match status" value="1"/>
</dbReference>
<dbReference type="SUPFAM" id="SSF100950">
    <property type="entry name" value="NagB/RpiA/CoA transferase-like"/>
    <property type="match status" value="1"/>
</dbReference>
<dbReference type="RefSeq" id="WP_168552692.1">
    <property type="nucleotide sequence ID" value="NZ_JAAWWL010000002.1"/>
</dbReference>
<gene>
    <name evidence="2 3" type="primary">rpiA</name>
    <name evidence="3" type="ORF">HCU67_11120</name>
</gene>
<keyword evidence="4" id="KW-1185">Reference proteome</keyword>
<feature type="binding site" evidence="2">
    <location>
        <begin position="31"/>
        <end position="34"/>
    </location>
    <ligand>
        <name>substrate</name>
    </ligand>
</feature>
<sequence>MSSNPKDREKEIAALESLKYIKDGMKVGLGTGSTAAHMVKGLGRLVANGLQVVGVPSSDATETLAIEVGIPLTTLDKAKRLDVTIDGADEFDGNFQLIKGGGGALLREKILAYNTDINIIIADAAKQVERLGKFKLPVETIQFATTSISKILEEMSLSPILRMKADQPYTTDEGNFILDIDIFDVDDLTTLNTKLISIPGVVETGLFLDTTSIVIVGQGETTKTLKK</sequence>
<dbReference type="InterPro" id="IPR004788">
    <property type="entry name" value="Ribose5P_isomerase_type_A"/>
</dbReference>
<evidence type="ECO:0000256" key="2">
    <source>
        <dbReference type="HAMAP-Rule" id="MF_00170"/>
    </source>
</evidence>
<comment type="similarity">
    <text evidence="2">Belongs to the ribose 5-phosphate isomerase family.</text>
</comment>
<dbReference type="InterPro" id="IPR037171">
    <property type="entry name" value="NagB/RpiA_transferase-like"/>
</dbReference>
<dbReference type="NCBIfam" id="NF001924">
    <property type="entry name" value="PRK00702.1"/>
    <property type="match status" value="1"/>
</dbReference>
<comment type="subunit">
    <text evidence="2">Homodimer.</text>
</comment>
<dbReference type="HAMAP" id="MF_00170">
    <property type="entry name" value="Rib_5P_isom_A"/>
    <property type="match status" value="1"/>
</dbReference>
<dbReference type="Proteomes" id="UP000718451">
    <property type="component" value="Unassembled WGS sequence"/>
</dbReference>
<evidence type="ECO:0000256" key="1">
    <source>
        <dbReference type="ARBA" id="ARBA00023235"/>
    </source>
</evidence>
<feature type="binding site" evidence="2">
    <location>
        <begin position="86"/>
        <end position="89"/>
    </location>
    <ligand>
        <name>substrate</name>
    </ligand>
</feature>
<dbReference type="Gene3D" id="3.30.70.260">
    <property type="match status" value="1"/>
</dbReference>
<dbReference type="CDD" id="cd01398">
    <property type="entry name" value="RPI_A"/>
    <property type="match status" value="1"/>
</dbReference>
<dbReference type="NCBIfam" id="TIGR00021">
    <property type="entry name" value="rpiA"/>
    <property type="match status" value="1"/>
</dbReference>
<dbReference type="Gene3D" id="3.40.50.1360">
    <property type="match status" value="1"/>
</dbReference>
<keyword evidence="1 2" id="KW-0413">Isomerase</keyword>
<evidence type="ECO:0000313" key="4">
    <source>
        <dbReference type="Proteomes" id="UP000718451"/>
    </source>
</evidence>
<dbReference type="PANTHER" id="PTHR11934">
    <property type="entry name" value="RIBOSE-5-PHOSPHATE ISOMERASE"/>
    <property type="match status" value="1"/>
</dbReference>
<accession>A0ABX1GTZ9</accession>
<comment type="caution">
    <text evidence="3">The sequence shown here is derived from an EMBL/GenBank/DDBJ whole genome shotgun (WGS) entry which is preliminary data.</text>
</comment>
<dbReference type="InterPro" id="IPR020672">
    <property type="entry name" value="Ribose5P_isomerase_typA_subgr"/>
</dbReference>
<comment type="pathway">
    <text evidence="2">Carbohydrate degradation; pentose phosphate pathway; D-ribose 5-phosphate from D-ribulose 5-phosphate (non-oxidative stage): step 1/1.</text>
</comment>
<dbReference type="EC" id="5.3.1.6" evidence="2"/>
<proteinExistence type="inferred from homology"/>
<feature type="active site" description="Proton acceptor" evidence="2">
    <location>
        <position position="108"/>
    </location>
</feature>
<evidence type="ECO:0000313" key="3">
    <source>
        <dbReference type="EMBL" id="NKI32496.1"/>
    </source>
</evidence>
<dbReference type="EMBL" id="JAAWWL010000002">
    <property type="protein sequence ID" value="NKI32496.1"/>
    <property type="molecule type" value="Genomic_DNA"/>
</dbReference>
<dbReference type="GO" id="GO:0004751">
    <property type="term" value="F:ribose-5-phosphate isomerase activity"/>
    <property type="evidence" value="ECO:0007669"/>
    <property type="project" value="UniProtKB-EC"/>
</dbReference>
<comment type="function">
    <text evidence="2">Catalyzes the reversible conversion of ribose-5-phosphate to ribulose 5-phosphate.</text>
</comment>
<dbReference type="Pfam" id="PF06026">
    <property type="entry name" value="Rib_5-P_isom_A"/>
    <property type="match status" value="1"/>
</dbReference>
<feature type="binding site" evidence="2">
    <location>
        <begin position="99"/>
        <end position="102"/>
    </location>
    <ligand>
        <name>substrate</name>
    </ligand>
</feature>
<reference evidence="3 4" key="1">
    <citation type="submission" date="2020-04" db="EMBL/GenBank/DDBJ databases">
        <authorList>
            <person name="Yoon J."/>
        </authorList>
    </citation>
    <scope>NUCLEOTIDE SEQUENCE [LARGE SCALE GENOMIC DNA]</scope>
    <source>
        <strain evidence="3 4">DJ-13</strain>
    </source>
</reference>
<comment type="catalytic activity">
    <reaction evidence="2">
        <text>aldehydo-D-ribose 5-phosphate = D-ribulose 5-phosphate</text>
        <dbReference type="Rhea" id="RHEA:14657"/>
        <dbReference type="ChEBI" id="CHEBI:58121"/>
        <dbReference type="ChEBI" id="CHEBI:58273"/>
        <dbReference type="EC" id="5.3.1.6"/>
    </reaction>
</comment>
<dbReference type="SUPFAM" id="SSF75445">
    <property type="entry name" value="D-ribose-5-phosphate isomerase (RpiA), lid domain"/>
    <property type="match status" value="1"/>
</dbReference>